<dbReference type="AlphaFoldDB" id="A0A1J5RMF0"/>
<gene>
    <name evidence="4" type="primary">smpB_8</name>
    <name evidence="4" type="ORF">GALL_249530</name>
</gene>
<dbReference type="InterPro" id="IPR023620">
    <property type="entry name" value="SmpB"/>
</dbReference>
<dbReference type="CDD" id="cd09294">
    <property type="entry name" value="SmpB"/>
    <property type="match status" value="1"/>
</dbReference>
<dbReference type="InterPro" id="IPR000037">
    <property type="entry name" value="SsrA-bd_prot"/>
</dbReference>
<dbReference type="NCBIfam" id="TIGR00086">
    <property type="entry name" value="smpB"/>
    <property type="match status" value="1"/>
</dbReference>
<evidence type="ECO:0000256" key="3">
    <source>
        <dbReference type="SAM" id="MobiDB-lite"/>
    </source>
</evidence>
<dbReference type="Gene3D" id="2.40.280.10">
    <property type="match status" value="1"/>
</dbReference>
<evidence type="ECO:0000256" key="2">
    <source>
        <dbReference type="ARBA" id="ARBA00022884"/>
    </source>
</evidence>
<protein>
    <submittedName>
        <fullName evidence="4">SsrA-binding protein</fullName>
    </submittedName>
</protein>
<feature type="region of interest" description="Disordered" evidence="3">
    <location>
        <begin position="138"/>
        <end position="159"/>
    </location>
</feature>
<dbReference type="EMBL" id="MLJW01000214">
    <property type="protein sequence ID" value="OIQ93143.1"/>
    <property type="molecule type" value="Genomic_DNA"/>
</dbReference>
<dbReference type="GO" id="GO:0003723">
    <property type="term" value="F:RNA binding"/>
    <property type="evidence" value="ECO:0007669"/>
    <property type="project" value="UniProtKB-KW"/>
</dbReference>
<dbReference type="PANTHER" id="PTHR30308">
    <property type="entry name" value="TMRNA-BINDING COMPONENT OF TRANS-TRANSLATION TAGGING COMPLEX"/>
    <property type="match status" value="1"/>
</dbReference>
<keyword evidence="1" id="KW-0963">Cytoplasm</keyword>
<dbReference type="GO" id="GO:0005829">
    <property type="term" value="C:cytosol"/>
    <property type="evidence" value="ECO:0007669"/>
    <property type="project" value="TreeGrafter"/>
</dbReference>
<dbReference type="SUPFAM" id="SSF74982">
    <property type="entry name" value="Small protein B (SmpB)"/>
    <property type="match status" value="1"/>
</dbReference>
<dbReference type="PANTHER" id="PTHR30308:SF2">
    <property type="entry name" value="SSRA-BINDING PROTEIN"/>
    <property type="match status" value="1"/>
</dbReference>
<dbReference type="PROSITE" id="PS01317">
    <property type="entry name" value="SSRP"/>
    <property type="match status" value="1"/>
</dbReference>
<dbReference type="HAMAP" id="MF_00023">
    <property type="entry name" value="SmpB"/>
    <property type="match status" value="1"/>
</dbReference>
<proteinExistence type="inferred from homology"/>
<reference evidence="4" key="1">
    <citation type="submission" date="2016-10" db="EMBL/GenBank/DDBJ databases">
        <title>Sequence of Gallionella enrichment culture.</title>
        <authorList>
            <person name="Poehlein A."/>
            <person name="Muehling M."/>
            <person name="Daniel R."/>
        </authorList>
    </citation>
    <scope>NUCLEOTIDE SEQUENCE</scope>
</reference>
<name>A0A1J5RMF0_9ZZZZ</name>
<accession>A0A1J5RMF0</accession>
<dbReference type="InterPro" id="IPR020081">
    <property type="entry name" value="SsrA-bd_prot_CS"/>
</dbReference>
<dbReference type="GO" id="GO:0070930">
    <property type="term" value="P:trans-translation-dependent protein tagging"/>
    <property type="evidence" value="ECO:0007669"/>
    <property type="project" value="TreeGrafter"/>
</dbReference>
<comment type="caution">
    <text evidence="4">The sequence shown here is derived from an EMBL/GenBank/DDBJ whole genome shotgun (WGS) entry which is preliminary data.</text>
</comment>
<sequence>MARPTLIAGRIAAENRRARHEYTILETLEAGIMLEGTEVKSLRLGRSNLAEAYAGQQEGELYLFNCYIPEYQAKTFFTHETRRARKLLVHRKELRKLLGAITRDGMTLVPLDIHFNDRGLAKVTLGLAKGKKLHDKRAAEKDRDWKRDKARIMRNKGGD</sequence>
<organism evidence="4">
    <name type="scientific">mine drainage metagenome</name>
    <dbReference type="NCBI Taxonomy" id="410659"/>
    <lineage>
        <taxon>unclassified sequences</taxon>
        <taxon>metagenomes</taxon>
        <taxon>ecological metagenomes</taxon>
    </lineage>
</organism>
<dbReference type="NCBIfam" id="NF003843">
    <property type="entry name" value="PRK05422.1"/>
    <property type="match status" value="1"/>
</dbReference>
<dbReference type="Pfam" id="PF01668">
    <property type="entry name" value="SmpB"/>
    <property type="match status" value="1"/>
</dbReference>
<evidence type="ECO:0000256" key="1">
    <source>
        <dbReference type="ARBA" id="ARBA00022490"/>
    </source>
</evidence>
<evidence type="ECO:0000313" key="4">
    <source>
        <dbReference type="EMBL" id="OIQ93143.1"/>
    </source>
</evidence>
<keyword evidence="2" id="KW-0694">RNA-binding</keyword>